<gene>
    <name evidence="1" type="ORF">A2908_04090</name>
</gene>
<dbReference type="AlphaFoldDB" id="A0A1G2IF88"/>
<evidence type="ECO:0000313" key="2">
    <source>
        <dbReference type="Proteomes" id="UP000176774"/>
    </source>
</evidence>
<proteinExistence type="predicted"/>
<comment type="caution">
    <text evidence="1">The sequence shown here is derived from an EMBL/GenBank/DDBJ whole genome shotgun (WGS) entry which is preliminary data.</text>
</comment>
<organism evidence="1 2">
    <name type="scientific">Candidatus Staskawiczbacteria bacterium RIFCSPLOWO2_01_FULL_38_12b</name>
    <dbReference type="NCBI Taxonomy" id="1802214"/>
    <lineage>
        <taxon>Bacteria</taxon>
        <taxon>Candidatus Staskawicziibacteriota</taxon>
    </lineage>
</organism>
<name>A0A1G2IF88_9BACT</name>
<dbReference type="EMBL" id="MHPA01000012">
    <property type="protein sequence ID" value="OGZ73426.1"/>
    <property type="molecule type" value="Genomic_DNA"/>
</dbReference>
<evidence type="ECO:0000313" key="1">
    <source>
        <dbReference type="EMBL" id="OGZ73426.1"/>
    </source>
</evidence>
<sequence length="211" mass="23406">MSTQTQAHKFAATILQNLPEVPEDIMQGWIENPKALQKLLAGLVPPVNGSITEFKVFKTIKLGTGPTNADGFRCHLKKDNIRIGDYANDIIGKPVFSVATEEIELDLVVVSVAELGFPKGAGLKDIYAVAKKRGLELCPNEVGPQLRLQYKDQPKNEWLIIGMEPIAGSGGALSVFGVEHNGYGFWLNTYYGYPDDVWSEHYRFVFVLPRK</sequence>
<protein>
    <submittedName>
        <fullName evidence="1">Uncharacterized protein</fullName>
    </submittedName>
</protein>
<dbReference type="Proteomes" id="UP000176774">
    <property type="component" value="Unassembled WGS sequence"/>
</dbReference>
<reference evidence="1 2" key="1">
    <citation type="journal article" date="2016" name="Nat. Commun.">
        <title>Thousands of microbial genomes shed light on interconnected biogeochemical processes in an aquifer system.</title>
        <authorList>
            <person name="Anantharaman K."/>
            <person name="Brown C.T."/>
            <person name="Hug L.A."/>
            <person name="Sharon I."/>
            <person name="Castelle C.J."/>
            <person name="Probst A.J."/>
            <person name="Thomas B.C."/>
            <person name="Singh A."/>
            <person name="Wilkins M.J."/>
            <person name="Karaoz U."/>
            <person name="Brodie E.L."/>
            <person name="Williams K.H."/>
            <person name="Hubbard S.S."/>
            <person name="Banfield J.F."/>
        </authorList>
    </citation>
    <scope>NUCLEOTIDE SEQUENCE [LARGE SCALE GENOMIC DNA]</scope>
</reference>
<accession>A0A1G2IF88</accession>